<evidence type="ECO:0000256" key="1">
    <source>
        <dbReference type="SAM" id="MobiDB-lite"/>
    </source>
</evidence>
<feature type="region of interest" description="Disordered" evidence="1">
    <location>
        <begin position="89"/>
        <end position="110"/>
    </location>
</feature>
<feature type="compositionally biased region" description="Basic and acidic residues" evidence="1">
    <location>
        <begin position="89"/>
        <end position="103"/>
    </location>
</feature>
<name>A0ABU0I3S0_9HYPH</name>
<reference evidence="2 3" key="1">
    <citation type="submission" date="2023-07" db="EMBL/GenBank/DDBJ databases">
        <title>Genomic Encyclopedia of Type Strains, Phase IV (KMG-IV): sequencing the most valuable type-strain genomes for metagenomic binning, comparative biology and taxonomic classification.</title>
        <authorList>
            <person name="Goeker M."/>
        </authorList>
    </citation>
    <scope>NUCLEOTIDE SEQUENCE [LARGE SCALE GENOMIC DNA]</scope>
    <source>
        <strain evidence="2 3">DSM 19013</strain>
    </source>
</reference>
<proteinExistence type="predicted"/>
<comment type="caution">
    <text evidence="2">The sequence shown here is derived from an EMBL/GenBank/DDBJ whole genome shotgun (WGS) entry which is preliminary data.</text>
</comment>
<gene>
    <name evidence="2" type="ORF">QO012_003774</name>
</gene>
<dbReference type="Proteomes" id="UP001231124">
    <property type="component" value="Unassembled WGS sequence"/>
</dbReference>
<dbReference type="EMBL" id="JAUSVP010000013">
    <property type="protein sequence ID" value="MDQ0449257.1"/>
    <property type="molecule type" value="Genomic_DNA"/>
</dbReference>
<evidence type="ECO:0000313" key="2">
    <source>
        <dbReference type="EMBL" id="MDQ0449257.1"/>
    </source>
</evidence>
<protein>
    <submittedName>
        <fullName evidence="2">Uncharacterized protein</fullName>
    </submittedName>
</protein>
<keyword evidence="3" id="KW-1185">Reference proteome</keyword>
<sequence>MGLSPDGIDVAEPGPLALMPLAAFVSRWRVITGEPPAIMLESRREMLTLLVQSIPVAPLVPVVINCWGERPLPLHRGIATAAPVAARAASRDGRGIRGPRMPDQRGAART</sequence>
<accession>A0ABU0I3S0</accession>
<organism evidence="2 3">
    <name type="scientific">Methylobacterium aerolatum</name>
    <dbReference type="NCBI Taxonomy" id="418708"/>
    <lineage>
        <taxon>Bacteria</taxon>
        <taxon>Pseudomonadati</taxon>
        <taxon>Pseudomonadota</taxon>
        <taxon>Alphaproteobacteria</taxon>
        <taxon>Hyphomicrobiales</taxon>
        <taxon>Methylobacteriaceae</taxon>
        <taxon>Methylobacterium</taxon>
    </lineage>
</organism>
<evidence type="ECO:0000313" key="3">
    <source>
        <dbReference type="Proteomes" id="UP001231124"/>
    </source>
</evidence>
<dbReference type="RefSeq" id="WP_238203974.1">
    <property type="nucleotide sequence ID" value="NZ_BPQE01000016.1"/>
</dbReference>